<proteinExistence type="predicted"/>
<dbReference type="Pfam" id="PF13391">
    <property type="entry name" value="HNH_2"/>
    <property type="match status" value="1"/>
</dbReference>
<dbReference type="GO" id="GO:0004519">
    <property type="term" value="F:endonuclease activity"/>
    <property type="evidence" value="ECO:0007669"/>
    <property type="project" value="UniProtKB-KW"/>
</dbReference>
<keyword evidence="1" id="KW-0175">Coiled coil</keyword>
<protein>
    <submittedName>
        <fullName evidence="3">HNH endonuclease</fullName>
    </submittedName>
</protein>
<organism evidence="3 4">
    <name type="scientific">Xanthocytophaga agilis</name>
    <dbReference type="NCBI Taxonomy" id="3048010"/>
    <lineage>
        <taxon>Bacteria</taxon>
        <taxon>Pseudomonadati</taxon>
        <taxon>Bacteroidota</taxon>
        <taxon>Cytophagia</taxon>
        <taxon>Cytophagales</taxon>
        <taxon>Rhodocytophagaceae</taxon>
        <taxon>Xanthocytophaga</taxon>
    </lineage>
</organism>
<dbReference type="CDD" id="cd00085">
    <property type="entry name" value="HNHc"/>
    <property type="match status" value="1"/>
</dbReference>
<dbReference type="Proteomes" id="UP001232063">
    <property type="component" value="Unassembled WGS sequence"/>
</dbReference>
<evidence type="ECO:0000256" key="1">
    <source>
        <dbReference type="SAM" id="Coils"/>
    </source>
</evidence>
<gene>
    <name evidence="3" type="ORF">QNI22_32475</name>
</gene>
<keyword evidence="4" id="KW-1185">Reference proteome</keyword>
<dbReference type="PIRSF" id="PIRSF030850">
    <property type="entry name" value="UCP030850"/>
    <property type="match status" value="1"/>
</dbReference>
<evidence type="ECO:0000313" key="3">
    <source>
        <dbReference type="EMBL" id="MDJ1505417.1"/>
    </source>
</evidence>
<feature type="coiled-coil region" evidence="1">
    <location>
        <begin position="185"/>
        <end position="212"/>
    </location>
</feature>
<keyword evidence="3" id="KW-0378">Hydrolase</keyword>
<dbReference type="InterPro" id="IPR003615">
    <property type="entry name" value="HNH_nuc"/>
</dbReference>
<dbReference type="AlphaFoldDB" id="A0AAE3RCQ1"/>
<dbReference type="EMBL" id="JASJOU010000016">
    <property type="protein sequence ID" value="MDJ1505417.1"/>
    <property type="molecule type" value="Genomic_DNA"/>
</dbReference>
<dbReference type="InterPro" id="IPR011396">
    <property type="entry name" value="PT_DNA_restrict"/>
</dbReference>
<evidence type="ECO:0000259" key="2">
    <source>
        <dbReference type="Pfam" id="PF13391"/>
    </source>
</evidence>
<keyword evidence="3" id="KW-0255">Endonuclease</keyword>
<comment type="caution">
    <text evidence="3">The sequence shown here is derived from an EMBL/GenBank/DDBJ whole genome shotgun (WGS) entry which is preliminary data.</text>
</comment>
<dbReference type="RefSeq" id="WP_314517445.1">
    <property type="nucleotide sequence ID" value="NZ_JASJOU010000016.1"/>
</dbReference>
<feature type="domain" description="HNH nuclease" evidence="2">
    <location>
        <begin position="234"/>
        <end position="287"/>
    </location>
</feature>
<reference evidence="3" key="1">
    <citation type="submission" date="2023-05" db="EMBL/GenBank/DDBJ databases">
        <authorList>
            <person name="Zhang X."/>
        </authorList>
    </citation>
    <scope>NUCLEOTIDE SEQUENCE</scope>
    <source>
        <strain evidence="3">BD1B2-1</strain>
    </source>
</reference>
<keyword evidence="3" id="KW-0540">Nuclease</keyword>
<accession>A0AAE3RCQ1</accession>
<sequence length="342" mass="39128">MALVKILPVTYIATMPVKSLSYYIHAFSKLNVNRNKKMTSGVAPHKPVLLLSVIQAFEKELISSTHIPITPELIGLFKSNWNLLVKSPDWSPTFALPYYHLKSEPFWELVPNAGYETWIHQVSTRPSLANLNIAVAYASIDEELCELLLNAQGRLALRQTLLQVWFPEAKETVSSSYNYVDTVTHEILEDNAVEYQTRIKQLQLEFDKEEYQEEIFLRGTIFKREIPRLYDFTCCISGLRIDSTLTLSLIDACHIVPFSKSHNDTVTNGIALCPNLHRAFDRGLISLTDQYEVLVSDRFTESSSPYAIRPFAGKRIQLPSEEKYLPASENLAWHRENVFQKS</sequence>
<name>A0AAE3RCQ1_9BACT</name>
<evidence type="ECO:0000313" key="4">
    <source>
        <dbReference type="Proteomes" id="UP001232063"/>
    </source>
</evidence>